<reference evidence="8 9" key="1">
    <citation type="journal article" date="2013" name="Genome Announc.">
        <title>Complete Genome Sequence of the Thermophilic and Facultatively Chemolithoautotrophic Sulfate Reducer Archaeoglobus sulfaticallidus Strain PM70-1T.</title>
        <authorList>
            <person name="Stokke R."/>
            <person name="Hocking W.P."/>
            <person name="Steinsbu B.O."/>
            <person name="Steen I.H."/>
        </authorList>
    </citation>
    <scope>NUCLEOTIDE SEQUENCE [LARGE SCALE GENOMIC DNA]</scope>
    <source>
        <strain evidence="8">PM70-1</strain>
    </source>
</reference>
<dbReference type="GO" id="GO:0042910">
    <property type="term" value="F:xenobiotic transmembrane transporter activity"/>
    <property type="evidence" value="ECO:0007669"/>
    <property type="project" value="InterPro"/>
</dbReference>
<keyword evidence="4 7" id="KW-0812">Transmembrane</keyword>
<feature type="transmembrane region" description="Helical" evidence="7">
    <location>
        <begin position="194"/>
        <end position="215"/>
    </location>
</feature>
<evidence type="ECO:0000256" key="3">
    <source>
        <dbReference type="ARBA" id="ARBA00022475"/>
    </source>
</evidence>
<dbReference type="InterPro" id="IPR052031">
    <property type="entry name" value="Membrane_Transporter-Flippase"/>
</dbReference>
<keyword evidence="3" id="KW-1003">Cell membrane</keyword>
<feature type="transmembrane region" description="Helical" evidence="7">
    <location>
        <begin position="50"/>
        <end position="73"/>
    </location>
</feature>
<dbReference type="EMBL" id="CP005290">
    <property type="protein sequence ID" value="AGK60836.1"/>
    <property type="molecule type" value="Genomic_DNA"/>
</dbReference>
<feature type="transmembrane region" description="Helical" evidence="7">
    <location>
        <begin position="416"/>
        <end position="439"/>
    </location>
</feature>
<dbReference type="Proteomes" id="UP000013307">
    <property type="component" value="Chromosome"/>
</dbReference>
<feature type="transmembrane region" description="Helical" evidence="7">
    <location>
        <begin position="392"/>
        <end position="410"/>
    </location>
</feature>
<dbReference type="PANTHER" id="PTHR43549:SF2">
    <property type="entry name" value="MULTIDRUG RESISTANCE PROTEIN NORM-RELATED"/>
    <property type="match status" value="1"/>
</dbReference>
<sequence>MKELREVKVLTGDPKKALIKLSTPMMVSNLVFTLYNLADGAWVAGLGADALSAIGIFFPLFMIFISLSMGLGIGASSAMSRRIGAKDKKNADNIAMHAIVTGFAVALILTLIVIRLEHLLKLLGAEGNVLNLALEYSRIIVAGSVFLVFNNISTGILNGEGNTRRTMYANVAGTVINIILDPIFIYILNLGVAGAAYATVVSMAISSAVFIYWFFGGKTFVDVGVKSFRADRKIMFDILRVGLPSSFSMLSMSIAMVFLNMIIVRAGGSDGIAVFTSAWRLISFGFIPLFGMSGAVTAVVGASFGAKNAEKLRTAYLHAIKLTALIEVFIVSAMIITAPKIAFVFTYSEASVRIYQELVNAMRILPAFLLFTPMGMMTVAMFQGIGRGENSLAITILRTIILQLSFAYIFAFLLGFGFYGVLIGVTIGNVTASLIAFMWGTLTVRKLERELAVKVRA</sequence>
<evidence type="ECO:0000256" key="5">
    <source>
        <dbReference type="ARBA" id="ARBA00022989"/>
    </source>
</evidence>
<feature type="transmembrane region" description="Helical" evidence="7">
    <location>
        <begin position="282"/>
        <end position="304"/>
    </location>
</feature>
<dbReference type="InterPro" id="IPR048279">
    <property type="entry name" value="MdtK-like"/>
</dbReference>
<dbReference type="eggNOG" id="arCOG01731">
    <property type="taxonomic scope" value="Archaea"/>
</dbReference>
<dbReference type="PIRSF" id="PIRSF006603">
    <property type="entry name" value="DinF"/>
    <property type="match status" value="1"/>
</dbReference>
<proteinExistence type="predicted"/>
<feature type="transmembrane region" description="Helical" evidence="7">
    <location>
        <begin position="169"/>
        <end position="188"/>
    </location>
</feature>
<evidence type="ECO:0000256" key="2">
    <source>
        <dbReference type="ARBA" id="ARBA00022448"/>
    </source>
</evidence>
<dbReference type="Pfam" id="PF01554">
    <property type="entry name" value="MatE"/>
    <property type="match status" value="2"/>
</dbReference>
<dbReference type="GeneID" id="15392468"/>
<evidence type="ECO:0000256" key="6">
    <source>
        <dbReference type="ARBA" id="ARBA00023136"/>
    </source>
</evidence>
<dbReference type="AlphaFoldDB" id="N0BK09"/>
<protein>
    <submittedName>
        <fullName evidence="8">Putative efflux protein, MATE family</fullName>
    </submittedName>
</protein>
<keyword evidence="5 7" id="KW-1133">Transmembrane helix</keyword>
<feature type="transmembrane region" description="Helical" evidence="7">
    <location>
        <begin position="365"/>
        <end position="385"/>
    </location>
</feature>
<feature type="transmembrane region" description="Helical" evidence="7">
    <location>
        <begin position="236"/>
        <end position="262"/>
    </location>
</feature>
<evidence type="ECO:0000313" key="8">
    <source>
        <dbReference type="EMBL" id="AGK60836.1"/>
    </source>
</evidence>
<dbReference type="PANTHER" id="PTHR43549">
    <property type="entry name" value="MULTIDRUG RESISTANCE PROTEIN YPNP-RELATED"/>
    <property type="match status" value="1"/>
</dbReference>
<dbReference type="KEGG" id="ast:Asulf_00827"/>
<feature type="transmembrane region" description="Helical" evidence="7">
    <location>
        <begin position="136"/>
        <end position="157"/>
    </location>
</feature>
<dbReference type="NCBIfam" id="TIGR00797">
    <property type="entry name" value="matE"/>
    <property type="match status" value="1"/>
</dbReference>
<keyword evidence="6 7" id="KW-0472">Membrane</keyword>
<dbReference type="HOGENOM" id="CLU_012893_0_1_2"/>
<comment type="subcellular location">
    <subcellularLocation>
        <location evidence="1">Cell membrane</location>
        <topology evidence="1">Multi-pass membrane protein</topology>
    </subcellularLocation>
</comment>
<evidence type="ECO:0000256" key="1">
    <source>
        <dbReference type="ARBA" id="ARBA00004651"/>
    </source>
</evidence>
<dbReference type="STRING" id="387631.Asulf_00827"/>
<gene>
    <name evidence="8" type="ORF">Asulf_00827</name>
</gene>
<keyword evidence="9" id="KW-1185">Reference proteome</keyword>
<feature type="transmembrane region" description="Helical" evidence="7">
    <location>
        <begin position="94"/>
        <end position="116"/>
    </location>
</feature>
<feature type="transmembrane region" description="Helical" evidence="7">
    <location>
        <begin position="21"/>
        <end position="38"/>
    </location>
</feature>
<dbReference type="RefSeq" id="WP_015590434.1">
    <property type="nucleotide sequence ID" value="NC_021169.1"/>
</dbReference>
<evidence type="ECO:0000256" key="4">
    <source>
        <dbReference type="ARBA" id="ARBA00022692"/>
    </source>
</evidence>
<dbReference type="GO" id="GO:0005886">
    <property type="term" value="C:plasma membrane"/>
    <property type="evidence" value="ECO:0007669"/>
    <property type="project" value="UniProtKB-SubCell"/>
</dbReference>
<dbReference type="InterPro" id="IPR002528">
    <property type="entry name" value="MATE_fam"/>
</dbReference>
<dbReference type="GO" id="GO:0015297">
    <property type="term" value="F:antiporter activity"/>
    <property type="evidence" value="ECO:0007669"/>
    <property type="project" value="InterPro"/>
</dbReference>
<dbReference type="CDD" id="cd13147">
    <property type="entry name" value="MATE_MJ0709_like"/>
    <property type="match status" value="1"/>
</dbReference>
<evidence type="ECO:0000313" key="9">
    <source>
        <dbReference type="Proteomes" id="UP000013307"/>
    </source>
</evidence>
<name>N0BK09_9EURY</name>
<accession>N0BK09</accession>
<feature type="transmembrane region" description="Helical" evidence="7">
    <location>
        <begin position="324"/>
        <end position="345"/>
    </location>
</feature>
<dbReference type="OrthoDB" id="214119at2157"/>
<organism evidence="8 9">
    <name type="scientific">Archaeoglobus sulfaticallidus PM70-1</name>
    <dbReference type="NCBI Taxonomy" id="387631"/>
    <lineage>
        <taxon>Archaea</taxon>
        <taxon>Methanobacteriati</taxon>
        <taxon>Methanobacteriota</taxon>
        <taxon>Archaeoglobi</taxon>
        <taxon>Archaeoglobales</taxon>
        <taxon>Archaeoglobaceae</taxon>
        <taxon>Archaeoglobus</taxon>
    </lineage>
</organism>
<evidence type="ECO:0000256" key="7">
    <source>
        <dbReference type="SAM" id="Phobius"/>
    </source>
</evidence>
<keyword evidence="2" id="KW-0813">Transport</keyword>